<dbReference type="InterPro" id="IPR038107">
    <property type="entry name" value="Glycos_transf_N_sf"/>
</dbReference>
<dbReference type="GO" id="GO:0043842">
    <property type="term" value="F:Kdo transferase activity"/>
    <property type="evidence" value="ECO:0007669"/>
    <property type="project" value="UniProtKB-EC"/>
</dbReference>
<dbReference type="SUPFAM" id="SSF53756">
    <property type="entry name" value="UDP-Glycosyltransferase/glycogen phosphorylase"/>
    <property type="match status" value="1"/>
</dbReference>
<comment type="similarity">
    <text evidence="8">Belongs to the glycosyltransferase group 1 family.</text>
</comment>
<comment type="pathway">
    <text evidence="1 8">Bacterial outer membrane biogenesis; LPS core biosynthesis.</text>
</comment>
<comment type="caution">
    <text evidence="10">The sequence shown here is derived from an EMBL/GenBank/DDBJ whole genome shotgun (WGS) entry which is preliminary data.</text>
</comment>
<dbReference type="GO" id="GO:0005886">
    <property type="term" value="C:plasma membrane"/>
    <property type="evidence" value="ECO:0007669"/>
    <property type="project" value="UniProtKB-SubCell"/>
</dbReference>
<evidence type="ECO:0000259" key="9">
    <source>
        <dbReference type="Pfam" id="PF04413"/>
    </source>
</evidence>
<dbReference type="GO" id="GO:0009244">
    <property type="term" value="P:lipopolysaccharide core region biosynthetic process"/>
    <property type="evidence" value="ECO:0007669"/>
    <property type="project" value="UniProtKB-UniRule"/>
</dbReference>
<feature type="domain" description="3-deoxy-D-manno-octulosonic-acid transferase N-terminal" evidence="9">
    <location>
        <begin position="45"/>
        <end position="207"/>
    </location>
</feature>
<organism evidence="10 11">
    <name type="scientific">Candidatus Egerieousia excrementavium</name>
    <dbReference type="NCBI Taxonomy" id="2840778"/>
    <lineage>
        <taxon>Bacteria</taxon>
        <taxon>Pseudomonadati</taxon>
        <taxon>Bacteroidota</taxon>
        <taxon>Bacteroidia</taxon>
        <taxon>Bacteroidales</taxon>
        <taxon>Candidatus Egerieousia</taxon>
    </lineage>
</organism>
<reference evidence="10" key="2">
    <citation type="journal article" date="2021" name="PeerJ">
        <title>Extensive microbial diversity within the chicken gut microbiome revealed by metagenomics and culture.</title>
        <authorList>
            <person name="Gilroy R."/>
            <person name="Ravi A."/>
            <person name="Getino M."/>
            <person name="Pursley I."/>
            <person name="Horton D.L."/>
            <person name="Alikhan N.F."/>
            <person name="Baker D."/>
            <person name="Gharbi K."/>
            <person name="Hall N."/>
            <person name="Watson M."/>
            <person name="Adriaenssens E.M."/>
            <person name="Foster-Nyarko E."/>
            <person name="Jarju S."/>
            <person name="Secka A."/>
            <person name="Antonio M."/>
            <person name="Oren A."/>
            <person name="Chaudhuri R.R."/>
            <person name="La Ragione R."/>
            <person name="Hildebrand F."/>
            <person name="Pallen M.J."/>
        </authorList>
    </citation>
    <scope>NUCLEOTIDE SEQUENCE</scope>
    <source>
        <strain evidence="10">15467</strain>
    </source>
</reference>
<dbReference type="AlphaFoldDB" id="A0A9D9DIP6"/>
<dbReference type="GO" id="GO:0009245">
    <property type="term" value="P:lipid A biosynthetic process"/>
    <property type="evidence" value="ECO:0007669"/>
    <property type="project" value="TreeGrafter"/>
</dbReference>
<evidence type="ECO:0000256" key="7">
    <source>
        <dbReference type="PIRSR" id="PIRSR639901-1"/>
    </source>
</evidence>
<dbReference type="Gene3D" id="3.40.50.11720">
    <property type="entry name" value="3-Deoxy-D-manno-octulosonic-acid transferase, N-terminal domain"/>
    <property type="match status" value="1"/>
</dbReference>
<reference evidence="10" key="1">
    <citation type="submission" date="2020-10" db="EMBL/GenBank/DDBJ databases">
        <authorList>
            <person name="Gilroy R."/>
        </authorList>
    </citation>
    <scope>NUCLEOTIDE SEQUENCE</scope>
    <source>
        <strain evidence="10">15467</strain>
    </source>
</reference>
<sequence>MKLLYGIFNRCYYLLAGLLGLFRPKAKAFHDGRKGLLRKIREQVSGSSPVIWVHCSSVGEFEQARPVIEWYAQNRPEYRILLTFFSPSGYQLRKNYDKVSWVFYLPVDTRSNARAFLDAVSPQKVIFVKYEFWYYYLTELKRRKIETYIISAIFRPSQSFFKFYGGFFRKMLRCFTTLFVQDASSAELLASIGLKDNVIISGDTRFDRVCQIIGKSRHFPIIEKFTSDNLTLIAGSTWEPDEEIIANVLKNFKKIKLVIIPHETSDRRIEHIEELFREYRTLRFSWFDRKYTSGTDSAEECPVLEEIQEKIAESNVLIIDCVGILSSIYRYGDIAYIGGGFGAGIHNILEAAAYSIPVIFGPNYKKFKEARELLKAGGALSVTDTASLYSVIDNYVRHPQSVKINGKICGDYVKENTGAMLKIINEIEKPIITNK</sequence>
<evidence type="ECO:0000256" key="4">
    <source>
        <dbReference type="ARBA" id="ARBA00022679"/>
    </source>
</evidence>
<dbReference type="InterPro" id="IPR007507">
    <property type="entry name" value="Glycos_transf_N"/>
</dbReference>
<dbReference type="Pfam" id="PF04413">
    <property type="entry name" value="Glycos_transf_N"/>
    <property type="match status" value="1"/>
</dbReference>
<name>A0A9D9DIP6_9BACT</name>
<comment type="function">
    <text evidence="8">Involved in lipopolysaccharide (LPS) biosynthesis. Catalyzes the transfer of 3-deoxy-D-manno-octulosonate (Kdo) residue(s) from CMP-Kdo to lipid IV(A), the tetraacyldisaccharide-1,4'-bisphosphate precursor of lipid A.</text>
</comment>
<dbReference type="Proteomes" id="UP000823635">
    <property type="component" value="Unassembled WGS sequence"/>
</dbReference>
<evidence type="ECO:0000313" key="11">
    <source>
        <dbReference type="Proteomes" id="UP000823635"/>
    </source>
</evidence>
<evidence type="ECO:0000256" key="3">
    <source>
        <dbReference type="ARBA" id="ARBA00019077"/>
    </source>
</evidence>
<protein>
    <recommendedName>
        <fullName evidence="3 8">3-deoxy-D-manno-octulosonic acid transferase</fullName>
        <shortName evidence="8">Kdo transferase</shortName>
        <ecNumber evidence="2 8">2.4.99.12</ecNumber>
    </recommendedName>
    <alternativeName>
        <fullName evidence="5 8">Lipid IV(A) 3-deoxy-D-manno-octulosonic acid transferase</fullName>
    </alternativeName>
</protein>
<accession>A0A9D9DIP6</accession>
<dbReference type="PANTHER" id="PTHR42755">
    <property type="entry name" value="3-DEOXY-MANNO-OCTULOSONATE CYTIDYLYLTRANSFERASE"/>
    <property type="match status" value="1"/>
</dbReference>
<dbReference type="EC" id="2.4.99.12" evidence="2 8"/>
<evidence type="ECO:0000256" key="8">
    <source>
        <dbReference type="RuleBase" id="RU365103"/>
    </source>
</evidence>
<evidence type="ECO:0000256" key="5">
    <source>
        <dbReference type="ARBA" id="ARBA00031445"/>
    </source>
</evidence>
<feature type="active site" description="Proton acceptor" evidence="7">
    <location>
        <position position="60"/>
    </location>
</feature>
<keyword evidence="4 8" id="KW-0808">Transferase</keyword>
<keyword evidence="8" id="KW-1003">Cell membrane</keyword>
<dbReference type="Gene3D" id="3.40.50.2000">
    <property type="entry name" value="Glycogen Phosphorylase B"/>
    <property type="match status" value="1"/>
</dbReference>
<evidence type="ECO:0000256" key="2">
    <source>
        <dbReference type="ARBA" id="ARBA00012621"/>
    </source>
</evidence>
<proteinExistence type="inferred from homology"/>
<keyword evidence="8" id="KW-0472">Membrane</keyword>
<dbReference type="PANTHER" id="PTHR42755:SF1">
    <property type="entry name" value="3-DEOXY-D-MANNO-OCTULOSONIC ACID TRANSFERASE, MITOCHONDRIAL-RELATED"/>
    <property type="match status" value="1"/>
</dbReference>
<dbReference type="EMBL" id="JADINB010000002">
    <property type="protein sequence ID" value="MBO8428313.1"/>
    <property type="molecule type" value="Genomic_DNA"/>
</dbReference>
<evidence type="ECO:0000256" key="6">
    <source>
        <dbReference type="ARBA" id="ARBA00049183"/>
    </source>
</evidence>
<dbReference type="InterPro" id="IPR039901">
    <property type="entry name" value="Kdotransferase"/>
</dbReference>
<comment type="catalytic activity">
    <reaction evidence="6 8">
        <text>lipid IVA (E. coli) + CMP-3-deoxy-beta-D-manno-octulosonate = alpha-Kdo-(2-&gt;6)-lipid IVA (E. coli) + CMP + H(+)</text>
        <dbReference type="Rhea" id="RHEA:28066"/>
        <dbReference type="ChEBI" id="CHEBI:15378"/>
        <dbReference type="ChEBI" id="CHEBI:58603"/>
        <dbReference type="ChEBI" id="CHEBI:60364"/>
        <dbReference type="ChEBI" id="CHEBI:60377"/>
        <dbReference type="ChEBI" id="CHEBI:85987"/>
        <dbReference type="EC" id="2.4.99.12"/>
    </reaction>
</comment>
<comment type="subcellular location">
    <subcellularLocation>
        <location evidence="8">Cell membrane</location>
    </subcellularLocation>
</comment>
<keyword evidence="8" id="KW-0448">Lipopolysaccharide biosynthesis</keyword>
<gene>
    <name evidence="10" type="ORF">IAC68_00055</name>
</gene>
<evidence type="ECO:0000313" key="10">
    <source>
        <dbReference type="EMBL" id="MBO8428313.1"/>
    </source>
</evidence>
<evidence type="ECO:0000256" key="1">
    <source>
        <dbReference type="ARBA" id="ARBA00004713"/>
    </source>
</evidence>